<reference evidence="1" key="1">
    <citation type="submission" date="2021-05" db="EMBL/GenBank/DDBJ databases">
        <authorList>
            <person name="Alioto T."/>
            <person name="Alioto T."/>
            <person name="Gomez Garrido J."/>
        </authorList>
    </citation>
    <scope>NUCLEOTIDE SEQUENCE</scope>
</reference>
<dbReference type="AlphaFoldDB" id="A0A8D8QPM7"/>
<proteinExistence type="predicted"/>
<dbReference type="EMBL" id="HBUF01091999">
    <property type="protein sequence ID" value="CAG6635935.1"/>
    <property type="molecule type" value="Transcribed_RNA"/>
</dbReference>
<name>A0A8D8QPM7_9HEMI</name>
<protein>
    <submittedName>
        <fullName evidence="1">Uncharacterized protein</fullName>
    </submittedName>
</protein>
<sequence length="131" mass="14490">MYSSTASVINCRTLNSLSASISTRSLSGCSGSSLESMTLFCTLISCTMSPYWAKWRFCSFLAPSKTISFTSRFLPAAETSTSSLVFFFFSSNLSTTGPLRSSSRVCRLPLMRRPRIRVSTKFLPLDSSWSD</sequence>
<accession>A0A8D8QPM7</accession>
<evidence type="ECO:0000313" key="1">
    <source>
        <dbReference type="EMBL" id="CAG6635935.1"/>
    </source>
</evidence>
<organism evidence="1">
    <name type="scientific">Cacopsylla melanoneura</name>
    <dbReference type="NCBI Taxonomy" id="428564"/>
    <lineage>
        <taxon>Eukaryota</taxon>
        <taxon>Metazoa</taxon>
        <taxon>Ecdysozoa</taxon>
        <taxon>Arthropoda</taxon>
        <taxon>Hexapoda</taxon>
        <taxon>Insecta</taxon>
        <taxon>Pterygota</taxon>
        <taxon>Neoptera</taxon>
        <taxon>Paraneoptera</taxon>
        <taxon>Hemiptera</taxon>
        <taxon>Sternorrhyncha</taxon>
        <taxon>Psylloidea</taxon>
        <taxon>Psyllidae</taxon>
        <taxon>Psyllinae</taxon>
        <taxon>Cacopsylla</taxon>
    </lineage>
</organism>